<reference evidence="8 9" key="1">
    <citation type="submission" date="2020-07" db="EMBL/GenBank/DDBJ databases">
        <title>MOT database genomes.</title>
        <authorList>
            <person name="Joseph S."/>
            <person name="Aduse-Opoku J."/>
            <person name="Hashim A."/>
            <person name="Wade W."/>
            <person name="Curtis M."/>
        </authorList>
    </citation>
    <scope>NUCLEOTIDE SEQUENCE [LARGE SCALE GENOMIC DNA]</scope>
    <source>
        <strain evidence="8 9">WMus004</strain>
    </source>
</reference>
<feature type="signal peptide" evidence="3">
    <location>
        <begin position="1"/>
        <end position="35"/>
    </location>
</feature>
<dbReference type="Pfam" id="PF20009">
    <property type="entry name" value="GEVED"/>
    <property type="match status" value="1"/>
</dbReference>
<organism evidence="8 9">
    <name type="scientific">Actinomyces bowdenii</name>
    <dbReference type="NCBI Taxonomy" id="131109"/>
    <lineage>
        <taxon>Bacteria</taxon>
        <taxon>Bacillati</taxon>
        <taxon>Actinomycetota</taxon>
        <taxon>Actinomycetes</taxon>
        <taxon>Actinomycetales</taxon>
        <taxon>Actinomycetaceae</taxon>
        <taxon>Actinomyces</taxon>
    </lineage>
</organism>
<feature type="transmembrane region" description="Helical" evidence="2">
    <location>
        <begin position="941"/>
        <end position="961"/>
    </location>
</feature>
<dbReference type="InterPro" id="IPR040683">
    <property type="entry name" value="CshA_NR2"/>
</dbReference>
<feature type="domain" description="SpaA-like prealbumin fold" evidence="4">
    <location>
        <begin position="814"/>
        <end position="912"/>
    </location>
</feature>
<feature type="domain" description="Surface adhesin CshA non-repetitive" evidence="5">
    <location>
        <begin position="59"/>
        <end position="356"/>
    </location>
</feature>
<dbReference type="InterPro" id="IPR045474">
    <property type="entry name" value="GEVED"/>
</dbReference>
<dbReference type="PROSITE" id="PS51318">
    <property type="entry name" value="TAT"/>
    <property type="match status" value="1"/>
</dbReference>
<evidence type="ECO:0000256" key="3">
    <source>
        <dbReference type="SAM" id="SignalP"/>
    </source>
</evidence>
<dbReference type="InterPro" id="IPR045826">
    <property type="entry name" value="SpaA_PFL_dom_2"/>
</dbReference>
<keyword evidence="2" id="KW-0812">Transmembrane</keyword>
<evidence type="ECO:0000313" key="9">
    <source>
        <dbReference type="Proteomes" id="UP000572528"/>
    </source>
</evidence>
<dbReference type="Pfam" id="PF17802">
    <property type="entry name" value="SpaA"/>
    <property type="match status" value="1"/>
</dbReference>
<dbReference type="Proteomes" id="UP000572528">
    <property type="component" value="Unassembled WGS sequence"/>
</dbReference>
<feature type="region of interest" description="Disordered" evidence="1">
    <location>
        <begin position="423"/>
        <end position="453"/>
    </location>
</feature>
<dbReference type="Pfam" id="PF19403">
    <property type="entry name" value="SpaA_2"/>
    <property type="match status" value="1"/>
</dbReference>
<dbReference type="GO" id="GO:0005975">
    <property type="term" value="P:carbohydrate metabolic process"/>
    <property type="evidence" value="ECO:0007669"/>
    <property type="project" value="UniProtKB-ARBA"/>
</dbReference>
<dbReference type="Pfam" id="PF18651">
    <property type="entry name" value="CshA_NR2"/>
    <property type="match status" value="1"/>
</dbReference>
<protein>
    <submittedName>
        <fullName evidence="8">Prealbumin-like fold domain-containing protein</fullName>
    </submittedName>
</protein>
<dbReference type="EMBL" id="JACBXV010000107">
    <property type="protein sequence ID" value="NYS69498.1"/>
    <property type="molecule type" value="Genomic_DNA"/>
</dbReference>
<evidence type="ECO:0000313" key="8">
    <source>
        <dbReference type="EMBL" id="NYS69498.1"/>
    </source>
</evidence>
<evidence type="ECO:0000259" key="5">
    <source>
        <dbReference type="Pfam" id="PF18651"/>
    </source>
</evidence>
<feature type="chain" id="PRO_5033039294" evidence="3">
    <location>
        <begin position="36"/>
        <end position="971"/>
    </location>
</feature>
<dbReference type="InterPro" id="IPR041033">
    <property type="entry name" value="SpaA_PFL_dom_1"/>
</dbReference>
<name>A0A853EJM9_9ACTO</name>
<evidence type="ECO:0000259" key="4">
    <source>
        <dbReference type="Pfam" id="PF17802"/>
    </source>
</evidence>
<dbReference type="AlphaFoldDB" id="A0A853EJM9"/>
<accession>A0A853EJM9</accession>
<dbReference type="InterPro" id="IPR006311">
    <property type="entry name" value="TAT_signal"/>
</dbReference>
<dbReference type="Gene3D" id="2.60.40.10">
    <property type="entry name" value="Immunoglobulins"/>
    <property type="match status" value="2"/>
</dbReference>
<evidence type="ECO:0000259" key="7">
    <source>
        <dbReference type="Pfam" id="PF20009"/>
    </source>
</evidence>
<dbReference type="InterPro" id="IPR013783">
    <property type="entry name" value="Ig-like_fold"/>
</dbReference>
<gene>
    <name evidence="8" type="ORF">HZZ05_08215</name>
</gene>
<keyword evidence="2" id="KW-0472">Membrane</keyword>
<feature type="domain" description="GEVED" evidence="7">
    <location>
        <begin position="466"/>
        <end position="548"/>
    </location>
</feature>
<evidence type="ECO:0000256" key="2">
    <source>
        <dbReference type="SAM" id="Phobius"/>
    </source>
</evidence>
<feature type="domain" description="SpaA-like prealbumin fold" evidence="6">
    <location>
        <begin position="554"/>
        <end position="638"/>
    </location>
</feature>
<evidence type="ECO:0000256" key="1">
    <source>
        <dbReference type="SAM" id="MobiDB-lite"/>
    </source>
</evidence>
<comment type="caution">
    <text evidence="8">The sequence shown here is derived from an EMBL/GenBank/DDBJ whole genome shotgun (WGS) entry which is preliminary data.</text>
</comment>
<evidence type="ECO:0000259" key="6">
    <source>
        <dbReference type="Pfam" id="PF19403"/>
    </source>
</evidence>
<keyword evidence="2" id="KW-1133">Transmembrane helix</keyword>
<feature type="compositionally biased region" description="Acidic residues" evidence="1">
    <location>
        <begin position="426"/>
        <end position="437"/>
    </location>
</feature>
<sequence>MTGRLSYRSFLKGLTGLLAACLVLLAAQSPNRVEAAPAGAPAGALPAVFATGGEGRFKDSIQWLQWADYSQFAGKSKPNVPVLNYGQTRSFTNYRDMGEVGNLITTCTLSDLTFHGHDNSVIPQWLAQGPLVATIPGTWAGDVLDNLYNVGGPAAWRNGSATWSPGLTYPQDYTNHNQMVIGLANGYAYNGNKTWDGRHHWESGADRTPTGGYSDVSFSVSCSAELRGTDGSGRSVPLNGLVFADAEASSAQSFGPQGHQAEWVQAAVSPGTPVSWRLLDRMRSRGCPTTARANFWENRLIRLNPSGDECVYQNGGDYLYPNGVGGPAAVVFMEGATEAELRMQGGGYSAVALGLVIATDFGDAPVSYGTASSLFQPTWNGGELEREGMDLFTETEPATMTGSGTMLGSHIDSERGFQYSDRADADDTAQSPDDEDGVALPNGGIQTAPGERFTQEVTCTGPGRAAGWIDWNHNGAFDAAEKSDEVACPEAPRLMPLTWTVPQDVVRSVDGERGSQSETYMRVRVTADDGALQPTGTTTSGEVEDYRVAVRVPTIELVKEVSGGYGGDLPLLPATAWTLSAQGGRGTAAPNRVQGEGRSGITVVGRGTYTLSESSEATAAGGYEAEEWTCLETGGTVRAPRSFAPAPTLGDSLRITGTERMTCTVTNRPKPATLTWQKVDEDGLTPLGGSRWLLSGPGLPAPVEIEDCVEAWQCRARETDTPVDLDPAPGGFRVEGRVWGVYTMTESQAPQGYTPFEGTVCFDPAAPSLDGLDARNLPDGCTPWPESYEPSLTVTVQDGEAIEGGKITNRRDSGSVTWKKTDEGGTALGGSFWTLTGPPGTGISVEIADCVTDPGQACPAPEGAAYYDSDPAKGSFRVTGLPINDQSYRLVESEAPAGYRLDRSSHTFTITAAVRDHAFTDPFVNHKTSVPSIPLTGGRGAHVFLIAGAVLGGLALATAIVRRNRSRTAQH</sequence>
<proteinExistence type="predicted"/>
<keyword evidence="3" id="KW-0732">Signal</keyword>